<gene>
    <name evidence="2" type="ORF">PDESU_03978</name>
</gene>
<keyword evidence="1" id="KW-0732">Signal</keyword>
<evidence type="ECO:0000313" key="3">
    <source>
        <dbReference type="Proteomes" id="UP000366872"/>
    </source>
</evidence>
<dbReference type="Proteomes" id="UP000366872">
    <property type="component" value="Unassembled WGS sequence"/>
</dbReference>
<dbReference type="EMBL" id="CAAHFG010000002">
    <property type="protein sequence ID" value="VGO15395.1"/>
    <property type="molecule type" value="Genomic_DNA"/>
</dbReference>
<keyword evidence="3" id="KW-1185">Reference proteome</keyword>
<evidence type="ECO:0000256" key="1">
    <source>
        <dbReference type="SAM" id="SignalP"/>
    </source>
</evidence>
<dbReference type="AlphaFoldDB" id="A0A6C2U651"/>
<protein>
    <submittedName>
        <fullName evidence="2">Uncharacterized protein</fullName>
    </submittedName>
</protein>
<reference evidence="2 3" key="1">
    <citation type="submission" date="2019-04" db="EMBL/GenBank/DDBJ databases">
        <authorList>
            <person name="Van Vliet M D."/>
        </authorList>
    </citation>
    <scope>NUCLEOTIDE SEQUENCE [LARGE SCALE GENOMIC DNA]</scope>
    <source>
        <strain evidence="2 3">F1</strain>
    </source>
</reference>
<accession>A0A6C2U651</accession>
<feature type="chain" id="PRO_5025525788" evidence="1">
    <location>
        <begin position="26"/>
        <end position="276"/>
    </location>
</feature>
<name>A0A6C2U651_PONDE</name>
<sequence>MLKQSVKCIILSIAMLGIAPMASFASTLHWNTTKAAALAELQSSGKKRLFLIIGNASCYNCYNTRVYYAETATVKPILEEHYVLWYHDEWSYPNTWTAPFYSQMRPPASSALPHSWVIDASDTDNLIALDVAGGTLYPGGIFENLITPWIPTTPDFSEWIGDFGLPAGEQGETNCPAGDSIPNLLKYACGLVPTHYCATADLMPCTVSNGVFAIQYYKSKDTVGVQLDPVWTSSLTNGTWSTGGLSVQQLADEGGREKWSASLPSDGQGFIRLKAE</sequence>
<organism evidence="2 3">
    <name type="scientific">Pontiella desulfatans</name>
    <dbReference type="NCBI Taxonomy" id="2750659"/>
    <lineage>
        <taxon>Bacteria</taxon>
        <taxon>Pseudomonadati</taxon>
        <taxon>Kiritimatiellota</taxon>
        <taxon>Kiritimatiellia</taxon>
        <taxon>Kiritimatiellales</taxon>
        <taxon>Pontiellaceae</taxon>
        <taxon>Pontiella</taxon>
    </lineage>
</organism>
<proteinExistence type="predicted"/>
<feature type="signal peptide" evidence="1">
    <location>
        <begin position="1"/>
        <end position="25"/>
    </location>
</feature>
<dbReference type="RefSeq" id="WP_136080962.1">
    <property type="nucleotide sequence ID" value="NZ_CAAHFG010000002.1"/>
</dbReference>
<evidence type="ECO:0000313" key="2">
    <source>
        <dbReference type="EMBL" id="VGO15395.1"/>
    </source>
</evidence>